<dbReference type="GO" id="GO:0003991">
    <property type="term" value="F:acetylglutamate kinase activity"/>
    <property type="evidence" value="ECO:0007669"/>
    <property type="project" value="UniProtKB-EC"/>
</dbReference>
<comment type="subcellular location">
    <subcellularLocation>
        <location evidence="9">Cytoplasm</location>
    </subcellularLocation>
</comment>
<feature type="site" description="Transition state stabilizer" evidence="9">
    <location>
        <position position="213"/>
    </location>
</feature>
<evidence type="ECO:0000259" key="10">
    <source>
        <dbReference type="Pfam" id="PF00696"/>
    </source>
</evidence>
<evidence type="ECO:0000313" key="11">
    <source>
        <dbReference type="EMBL" id="MDT2760274.1"/>
    </source>
</evidence>
<dbReference type="InterPro" id="IPR036393">
    <property type="entry name" value="AceGlu_kinase-like_sf"/>
</dbReference>
<dbReference type="InterPro" id="IPR037528">
    <property type="entry name" value="ArgB"/>
</dbReference>
<accession>A0ABU3FC75</accession>
<keyword evidence="4 9" id="KW-0808">Transferase</keyword>
<dbReference type="PIRSF" id="PIRSF000728">
    <property type="entry name" value="NAGK"/>
    <property type="match status" value="1"/>
</dbReference>
<feature type="binding site" evidence="9">
    <location>
        <position position="154"/>
    </location>
    <ligand>
        <name>substrate</name>
    </ligand>
</feature>
<evidence type="ECO:0000256" key="8">
    <source>
        <dbReference type="ARBA" id="ARBA00048141"/>
    </source>
</evidence>
<dbReference type="NCBIfam" id="TIGR00761">
    <property type="entry name" value="argB"/>
    <property type="match status" value="1"/>
</dbReference>
<keyword evidence="2 9" id="KW-0055">Arginine biosynthesis</keyword>
<dbReference type="HAMAP" id="MF_00082">
    <property type="entry name" value="ArgB"/>
    <property type="match status" value="1"/>
</dbReference>
<protein>
    <recommendedName>
        <fullName evidence="9">Acetylglutamate kinase</fullName>
        <ecNumber evidence="9">2.7.2.8</ecNumber>
    </recommendedName>
    <alternativeName>
        <fullName evidence="9">N-acetyl-L-glutamate 5-phosphotransferase</fullName>
    </alternativeName>
    <alternativeName>
        <fullName evidence="9">NAG kinase</fullName>
        <shortName evidence="9">NAGK</shortName>
    </alternativeName>
</protein>
<dbReference type="CDD" id="cd04238">
    <property type="entry name" value="AAK_NAGK-like"/>
    <property type="match status" value="1"/>
</dbReference>
<dbReference type="Pfam" id="PF00696">
    <property type="entry name" value="AA_kinase"/>
    <property type="match status" value="1"/>
</dbReference>
<keyword evidence="3 9" id="KW-0028">Amino-acid biosynthesis</keyword>
<evidence type="ECO:0000256" key="9">
    <source>
        <dbReference type="HAMAP-Rule" id="MF_00082"/>
    </source>
</evidence>
<comment type="caution">
    <text evidence="11">The sequence shown here is derived from an EMBL/GenBank/DDBJ whole genome shotgun (WGS) entry which is preliminary data.</text>
</comment>
<reference evidence="11" key="1">
    <citation type="submission" date="2023-03" db="EMBL/GenBank/DDBJ databases">
        <authorList>
            <person name="Shen W."/>
            <person name="Cai J."/>
        </authorList>
    </citation>
    <scope>NUCLEOTIDE SEQUENCE</scope>
    <source>
        <strain evidence="11">P66-3</strain>
    </source>
</reference>
<organism evidence="11 12">
    <name type="scientific">Enterococcus xiangfangensis</name>
    <dbReference type="NCBI Taxonomy" id="1296537"/>
    <lineage>
        <taxon>Bacteria</taxon>
        <taxon>Bacillati</taxon>
        <taxon>Bacillota</taxon>
        <taxon>Bacilli</taxon>
        <taxon>Lactobacillales</taxon>
        <taxon>Enterococcaceae</taxon>
        <taxon>Enterococcus</taxon>
    </lineage>
</organism>
<keyword evidence="12" id="KW-1185">Reference proteome</keyword>
<sequence length="248" mass="26933">MGKIVVKIGGIASDNLTKSFFEQIKQWHLDGDEVVIVHGGGHYITEMMERLNIPVVIKEGLRVTTEQTLKIAQMVLIGQVQPAITTVFQQQGFAAIGLNASCDKLIQGEVLDKKRGYVGKITKINSAPIENILYKHYIPIIAPLGMTAEGQWLNINADAAACKIAEALGAKALYLLTDVPGVKKAGKWLKELSSAEVEQLKIENVITGGMLPKLANAVSALENGVSEIHITNKIEYSGTVLKKEETFV</sequence>
<evidence type="ECO:0000256" key="3">
    <source>
        <dbReference type="ARBA" id="ARBA00022605"/>
    </source>
</evidence>
<keyword evidence="9" id="KW-0963">Cytoplasm</keyword>
<comment type="catalytic activity">
    <reaction evidence="8 9">
        <text>N-acetyl-L-glutamate + ATP = N-acetyl-L-glutamyl 5-phosphate + ADP</text>
        <dbReference type="Rhea" id="RHEA:14629"/>
        <dbReference type="ChEBI" id="CHEBI:30616"/>
        <dbReference type="ChEBI" id="CHEBI:44337"/>
        <dbReference type="ChEBI" id="CHEBI:57936"/>
        <dbReference type="ChEBI" id="CHEBI:456216"/>
        <dbReference type="EC" id="2.7.2.8"/>
    </reaction>
</comment>
<evidence type="ECO:0000256" key="7">
    <source>
        <dbReference type="ARBA" id="ARBA00022840"/>
    </source>
</evidence>
<evidence type="ECO:0000256" key="5">
    <source>
        <dbReference type="ARBA" id="ARBA00022741"/>
    </source>
</evidence>
<evidence type="ECO:0000256" key="6">
    <source>
        <dbReference type="ARBA" id="ARBA00022777"/>
    </source>
</evidence>
<gene>
    <name evidence="9 11" type="primary">argB</name>
    <name evidence="11" type="ORF">P7H27_10920</name>
</gene>
<dbReference type="RefSeq" id="WP_311830302.1">
    <property type="nucleotide sequence ID" value="NZ_JARQAJ010000007.1"/>
</dbReference>
<dbReference type="Proteomes" id="UP001181046">
    <property type="component" value="Unassembled WGS sequence"/>
</dbReference>
<keyword evidence="5 9" id="KW-0547">Nucleotide-binding</keyword>
<feature type="site" description="Transition state stabilizer" evidence="9">
    <location>
        <position position="7"/>
    </location>
</feature>
<evidence type="ECO:0000313" key="12">
    <source>
        <dbReference type="Proteomes" id="UP001181046"/>
    </source>
</evidence>
<evidence type="ECO:0000256" key="2">
    <source>
        <dbReference type="ARBA" id="ARBA00022571"/>
    </source>
</evidence>
<feature type="binding site" evidence="9">
    <location>
        <position position="62"/>
    </location>
    <ligand>
        <name>substrate</name>
    </ligand>
</feature>
<keyword evidence="7 9" id="KW-0067">ATP-binding</keyword>
<dbReference type="PANTHER" id="PTHR23342:SF0">
    <property type="entry name" value="N-ACETYLGLUTAMATE SYNTHASE, MITOCHONDRIAL"/>
    <property type="match status" value="1"/>
</dbReference>
<evidence type="ECO:0000256" key="1">
    <source>
        <dbReference type="ARBA" id="ARBA00004828"/>
    </source>
</evidence>
<dbReference type="EC" id="2.7.2.8" evidence="9"/>
<dbReference type="InterPro" id="IPR001048">
    <property type="entry name" value="Asp/Glu/Uridylate_kinase"/>
</dbReference>
<keyword evidence="6 9" id="KW-0418">Kinase</keyword>
<feature type="binding site" evidence="9">
    <location>
        <begin position="40"/>
        <end position="41"/>
    </location>
    <ligand>
        <name>substrate</name>
    </ligand>
</feature>
<dbReference type="SUPFAM" id="SSF53633">
    <property type="entry name" value="Carbamate kinase-like"/>
    <property type="match status" value="1"/>
</dbReference>
<dbReference type="Gene3D" id="3.40.1160.10">
    <property type="entry name" value="Acetylglutamate kinase-like"/>
    <property type="match status" value="1"/>
</dbReference>
<dbReference type="PANTHER" id="PTHR23342">
    <property type="entry name" value="N-ACETYLGLUTAMATE SYNTHASE"/>
    <property type="match status" value="1"/>
</dbReference>
<comment type="similarity">
    <text evidence="9">Belongs to the acetylglutamate kinase family. ArgB subfamily.</text>
</comment>
<dbReference type="InterPro" id="IPR004662">
    <property type="entry name" value="AcgluKinase_fam"/>
</dbReference>
<name>A0ABU3FC75_9ENTE</name>
<comment type="function">
    <text evidence="9">Catalyzes the ATP-dependent phosphorylation of N-acetyl-L-glutamate.</text>
</comment>
<dbReference type="EMBL" id="JARQAJ010000007">
    <property type="protein sequence ID" value="MDT2760274.1"/>
    <property type="molecule type" value="Genomic_DNA"/>
</dbReference>
<proteinExistence type="inferred from homology"/>
<comment type="pathway">
    <text evidence="1 9">Amino-acid biosynthesis; L-arginine biosynthesis; N(2)-acetyl-L-ornithine from L-glutamate: step 2/4.</text>
</comment>
<feature type="domain" description="Aspartate/glutamate/uridylate kinase" evidence="10">
    <location>
        <begin position="3"/>
        <end position="232"/>
    </location>
</feature>
<evidence type="ECO:0000256" key="4">
    <source>
        <dbReference type="ARBA" id="ARBA00022679"/>
    </source>
</evidence>